<sequence>RELKERGMSLKKCKGYVLEVGKCSCIVTTKNNIPDCYTSISMIGST</sequence>
<organism evidence="1 2">
    <name type="scientific">Cetraspora pellucida</name>
    <dbReference type="NCBI Taxonomy" id="1433469"/>
    <lineage>
        <taxon>Eukaryota</taxon>
        <taxon>Fungi</taxon>
        <taxon>Fungi incertae sedis</taxon>
        <taxon>Mucoromycota</taxon>
        <taxon>Glomeromycotina</taxon>
        <taxon>Glomeromycetes</taxon>
        <taxon>Diversisporales</taxon>
        <taxon>Gigasporaceae</taxon>
        <taxon>Cetraspora</taxon>
    </lineage>
</organism>
<protein>
    <submittedName>
        <fullName evidence="1">15723_t:CDS:1</fullName>
    </submittedName>
</protein>
<feature type="non-terminal residue" evidence="1">
    <location>
        <position position="46"/>
    </location>
</feature>
<dbReference type="EMBL" id="CAJVQA010055672">
    <property type="protein sequence ID" value="CAG8825315.1"/>
    <property type="molecule type" value="Genomic_DNA"/>
</dbReference>
<evidence type="ECO:0000313" key="1">
    <source>
        <dbReference type="EMBL" id="CAG8825315.1"/>
    </source>
</evidence>
<accession>A0A9N9PBK3</accession>
<dbReference type="AlphaFoldDB" id="A0A9N9PBK3"/>
<keyword evidence="2" id="KW-1185">Reference proteome</keyword>
<proteinExistence type="predicted"/>
<name>A0A9N9PBK3_9GLOM</name>
<comment type="caution">
    <text evidence="1">The sequence shown here is derived from an EMBL/GenBank/DDBJ whole genome shotgun (WGS) entry which is preliminary data.</text>
</comment>
<dbReference type="Proteomes" id="UP000789759">
    <property type="component" value="Unassembled WGS sequence"/>
</dbReference>
<evidence type="ECO:0000313" key="2">
    <source>
        <dbReference type="Proteomes" id="UP000789759"/>
    </source>
</evidence>
<gene>
    <name evidence="1" type="ORF">CPELLU_LOCUS20082</name>
</gene>
<feature type="non-terminal residue" evidence="1">
    <location>
        <position position="1"/>
    </location>
</feature>
<reference evidence="1" key="1">
    <citation type="submission" date="2021-06" db="EMBL/GenBank/DDBJ databases">
        <authorList>
            <person name="Kallberg Y."/>
            <person name="Tangrot J."/>
            <person name="Rosling A."/>
        </authorList>
    </citation>
    <scope>NUCLEOTIDE SEQUENCE</scope>
    <source>
        <strain evidence="1">FL966</strain>
    </source>
</reference>